<evidence type="ECO:0000313" key="3">
    <source>
        <dbReference type="Proteomes" id="UP000061457"/>
    </source>
</evidence>
<dbReference type="AlphaFoldDB" id="A0A0S2K3T2"/>
<gene>
    <name evidence="2" type="ORF">PP2015_2226</name>
</gene>
<dbReference type="KEGG" id="pphe:PP2015_2226"/>
<feature type="chain" id="PRO_5006601071" description="FAD-binding oxidoreductase" evidence="1">
    <location>
        <begin position="21"/>
        <end position="147"/>
    </location>
</feature>
<evidence type="ECO:0008006" key="4">
    <source>
        <dbReference type="Google" id="ProtNLM"/>
    </source>
</evidence>
<dbReference type="SUPFAM" id="SSF48619">
    <property type="entry name" value="Phospholipase A2, PLA2"/>
    <property type="match status" value="1"/>
</dbReference>
<dbReference type="GO" id="GO:0004623">
    <property type="term" value="F:phospholipase A2 activity"/>
    <property type="evidence" value="ECO:0007669"/>
    <property type="project" value="InterPro"/>
</dbReference>
<dbReference type="InterPro" id="IPR036444">
    <property type="entry name" value="PLipase_A2_dom_sf"/>
</dbReference>
<dbReference type="Proteomes" id="UP000061457">
    <property type="component" value="Chromosome I"/>
</dbReference>
<dbReference type="STRING" id="161398.PP2015_2226"/>
<organism evidence="2 3">
    <name type="scientific">Pseudoalteromonas phenolica</name>
    <dbReference type="NCBI Taxonomy" id="161398"/>
    <lineage>
        <taxon>Bacteria</taxon>
        <taxon>Pseudomonadati</taxon>
        <taxon>Pseudomonadota</taxon>
        <taxon>Gammaproteobacteria</taxon>
        <taxon>Alteromonadales</taxon>
        <taxon>Pseudoalteromonadaceae</taxon>
        <taxon>Pseudoalteromonas</taxon>
    </lineage>
</organism>
<dbReference type="EMBL" id="CP013187">
    <property type="protein sequence ID" value="ALO42723.1"/>
    <property type="molecule type" value="Genomic_DNA"/>
</dbReference>
<keyword evidence="1" id="KW-0732">Signal</keyword>
<proteinExistence type="predicted"/>
<dbReference type="OrthoDB" id="7855474at2"/>
<evidence type="ECO:0000313" key="2">
    <source>
        <dbReference type="EMBL" id="ALO42723.1"/>
    </source>
</evidence>
<dbReference type="GO" id="GO:0006644">
    <property type="term" value="P:phospholipid metabolic process"/>
    <property type="evidence" value="ECO:0007669"/>
    <property type="project" value="InterPro"/>
</dbReference>
<accession>A0A0S2K3T2</accession>
<dbReference type="GO" id="GO:0050482">
    <property type="term" value="P:arachidonate secretion"/>
    <property type="evidence" value="ECO:0007669"/>
    <property type="project" value="InterPro"/>
</dbReference>
<sequence length="147" mass="16703">MLNKGLLYLTLSICAMSLSANELKPFKSDGCSLFPDGTFNQQKLWLACCVAHDFDYWQGGTAMQREQSDARLKQCVKEVGEPIIASMMLAGVRVGGSPYLPTPFRWGYGWPYPRGYKVLSESERQQVEHAVRNVKLEQYFMPKTIKQ</sequence>
<protein>
    <recommendedName>
        <fullName evidence="4">FAD-binding oxidoreductase</fullName>
    </recommendedName>
</protein>
<evidence type="ECO:0000256" key="1">
    <source>
        <dbReference type="SAM" id="SignalP"/>
    </source>
</evidence>
<name>A0A0S2K3T2_9GAMM</name>
<keyword evidence="3" id="KW-1185">Reference proteome</keyword>
<reference evidence="2 3" key="1">
    <citation type="submission" date="2015-11" db="EMBL/GenBank/DDBJ databases">
        <authorList>
            <person name="Zhang Y."/>
            <person name="Guo Z."/>
        </authorList>
    </citation>
    <scope>NUCLEOTIDE SEQUENCE [LARGE SCALE GENOMIC DNA]</scope>
    <source>
        <strain evidence="2 3">KCTC 12086</strain>
    </source>
</reference>
<feature type="signal peptide" evidence="1">
    <location>
        <begin position="1"/>
        <end position="20"/>
    </location>
</feature>
<dbReference type="PATRIC" id="fig|161398.10.peg.2265"/>